<evidence type="ECO:0000313" key="1">
    <source>
        <dbReference type="EMBL" id="QJA68341.1"/>
    </source>
</evidence>
<organism evidence="1">
    <name type="scientific">viral metagenome</name>
    <dbReference type="NCBI Taxonomy" id="1070528"/>
    <lineage>
        <taxon>unclassified sequences</taxon>
        <taxon>metagenomes</taxon>
        <taxon>organismal metagenomes</taxon>
    </lineage>
</organism>
<protein>
    <submittedName>
        <fullName evidence="1">Uncharacterized protein</fullName>
    </submittedName>
</protein>
<reference evidence="1" key="1">
    <citation type="submission" date="2020-03" db="EMBL/GenBank/DDBJ databases">
        <title>The deep terrestrial virosphere.</title>
        <authorList>
            <person name="Holmfeldt K."/>
            <person name="Nilsson E."/>
            <person name="Simone D."/>
            <person name="Lopez-Fernandez M."/>
            <person name="Wu X."/>
            <person name="de Brujin I."/>
            <person name="Lundin D."/>
            <person name="Andersson A."/>
            <person name="Bertilsson S."/>
            <person name="Dopson M."/>
        </authorList>
    </citation>
    <scope>NUCLEOTIDE SEQUENCE</scope>
    <source>
        <strain evidence="1">MM415A07009</strain>
    </source>
</reference>
<gene>
    <name evidence="1" type="ORF">MM415A07009_0007</name>
</gene>
<sequence>MANEEVLGAFLLGSSILGQDPNALISSDDPTVSVTLVDRYWVRVTLEEDR</sequence>
<dbReference type="AlphaFoldDB" id="A0A6M3JH45"/>
<proteinExistence type="predicted"/>
<dbReference type="EMBL" id="MT141608">
    <property type="protein sequence ID" value="QJA68341.1"/>
    <property type="molecule type" value="Genomic_DNA"/>
</dbReference>
<name>A0A6M3JH45_9ZZZZ</name>
<accession>A0A6M3JH45</accession>